<dbReference type="EMBL" id="PYSW02000058">
    <property type="protein sequence ID" value="KAG2373237.1"/>
    <property type="molecule type" value="Genomic_DNA"/>
</dbReference>
<evidence type="ECO:0000313" key="12">
    <source>
        <dbReference type="EMBL" id="KAG2373237.1"/>
    </source>
</evidence>
<dbReference type="InterPro" id="IPR001388">
    <property type="entry name" value="Synaptobrevin-like"/>
</dbReference>
<dbReference type="InterPro" id="IPR010908">
    <property type="entry name" value="Longin_dom"/>
</dbReference>
<organism evidence="12 13">
    <name type="scientific">Naegleria lovaniensis</name>
    <name type="common">Amoeba</name>
    <dbReference type="NCBI Taxonomy" id="51637"/>
    <lineage>
        <taxon>Eukaryota</taxon>
        <taxon>Discoba</taxon>
        <taxon>Heterolobosea</taxon>
        <taxon>Tetramitia</taxon>
        <taxon>Eutetramitia</taxon>
        <taxon>Vahlkampfiidae</taxon>
        <taxon>Naegleria</taxon>
    </lineage>
</organism>
<sequence>MPISYSLITDGVELLGDGPKDDVQLSSLIMDKIVKKVSKDTMEKRTLTSDEIEIHYKKSGNYVFFCVASKDTKKRLCWSFIDDLDSTFAAVTKKKDIRANRKMIKQKVEKWNDPNADKITVLQDKLETVKESMVDNIEKVLERGEKFETLYEKSDEMLVEANDFKKGSGKLKRKMFWRLLVVIIIIIIILLAIIIIAVLAGCGFPTFERCGGGSSGK</sequence>
<keyword evidence="3 9" id="KW-0812">Transmembrane</keyword>
<reference evidence="12 13" key="1">
    <citation type="journal article" date="2018" name="BMC Genomics">
        <title>The genome of Naegleria lovaniensis, the basis for a comparative approach to unravel pathogenicity factors of the human pathogenic amoeba N. fowleri.</title>
        <authorList>
            <person name="Liechti N."/>
            <person name="Schurch N."/>
            <person name="Bruggmann R."/>
            <person name="Wittwer M."/>
        </authorList>
    </citation>
    <scope>NUCLEOTIDE SEQUENCE [LARGE SCALE GENOMIC DNA]</scope>
    <source>
        <strain evidence="12 13">ATCC 30569</strain>
    </source>
</reference>
<evidence type="ECO:0000256" key="8">
    <source>
        <dbReference type="PROSITE-ProRule" id="PRU00290"/>
    </source>
</evidence>
<dbReference type="GO" id="GO:0015031">
    <property type="term" value="P:protein transport"/>
    <property type="evidence" value="ECO:0007669"/>
    <property type="project" value="UniProtKB-KW"/>
</dbReference>
<dbReference type="GO" id="GO:0012505">
    <property type="term" value="C:endomembrane system"/>
    <property type="evidence" value="ECO:0007669"/>
    <property type="project" value="UniProtKB-SubCell"/>
</dbReference>
<dbReference type="PANTHER" id="PTHR21136:SF168">
    <property type="entry name" value="VESICLE-ASSOCIATED MEMBRANE PROTEIN 9"/>
    <property type="match status" value="1"/>
</dbReference>
<accession>A0AA88KHV3</accession>
<comment type="similarity">
    <text evidence="1">Belongs to the synaptobrevin family.</text>
</comment>
<dbReference type="PANTHER" id="PTHR21136">
    <property type="entry name" value="SNARE PROTEINS"/>
    <property type="match status" value="1"/>
</dbReference>
<evidence type="ECO:0000256" key="5">
    <source>
        <dbReference type="ARBA" id="ARBA00022989"/>
    </source>
</evidence>
<keyword evidence="8" id="KW-0175">Coiled coil</keyword>
<dbReference type="InterPro" id="IPR042855">
    <property type="entry name" value="V_SNARE_CC"/>
</dbReference>
<gene>
    <name evidence="12" type="ORF">C9374_012340</name>
</gene>
<name>A0AA88KHV3_NAELO</name>
<keyword evidence="5 9" id="KW-1133">Transmembrane helix</keyword>
<feature type="transmembrane region" description="Helical" evidence="9">
    <location>
        <begin position="175"/>
        <end position="200"/>
    </location>
</feature>
<evidence type="ECO:0000256" key="2">
    <source>
        <dbReference type="ARBA" id="ARBA00022448"/>
    </source>
</evidence>
<dbReference type="Pfam" id="PF13774">
    <property type="entry name" value="Longin"/>
    <property type="match status" value="1"/>
</dbReference>
<evidence type="ECO:0000259" key="11">
    <source>
        <dbReference type="PROSITE" id="PS50892"/>
    </source>
</evidence>
<dbReference type="GO" id="GO:0016192">
    <property type="term" value="P:vesicle-mediated transport"/>
    <property type="evidence" value="ECO:0007669"/>
    <property type="project" value="InterPro"/>
</dbReference>
<comment type="subcellular location">
    <subcellularLocation>
        <location evidence="7">Endomembrane system</location>
        <topology evidence="7">Single-pass type IV membrane protein</topology>
    </subcellularLocation>
</comment>
<dbReference type="AlphaFoldDB" id="A0AA88KHV3"/>
<dbReference type="GO" id="GO:0005737">
    <property type="term" value="C:cytoplasm"/>
    <property type="evidence" value="ECO:0007669"/>
    <property type="project" value="UniProtKB-ARBA"/>
</dbReference>
<dbReference type="Gene3D" id="1.20.5.110">
    <property type="match status" value="1"/>
</dbReference>
<dbReference type="SUPFAM" id="SSF64356">
    <property type="entry name" value="SNARE-like"/>
    <property type="match status" value="1"/>
</dbReference>
<evidence type="ECO:0000259" key="10">
    <source>
        <dbReference type="PROSITE" id="PS50859"/>
    </source>
</evidence>
<dbReference type="Proteomes" id="UP000816034">
    <property type="component" value="Unassembled WGS sequence"/>
</dbReference>
<dbReference type="PROSITE" id="PS50859">
    <property type="entry name" value="LONGIN"/>
    <property type="match status" value="1"/>
</dbReference>
<dbReference type="SUPFAM" id="SSF58038">
    <property type="entry name" value="SNARE fusion complex"/>
    <property type="match status" value="1"/>
</dbReference>
<dbReference type="CDD" id="cd15843">
    <property type="entry name" value="R-SNARE"/>
    <property type="match status" value="1"/>
</dbReference>
<evidence type="ECO:0000256" key="6">
    <source>
        <dbReference type="ARBA" id="ARBA00023136"/>
    </source>
</evidence>
<dbReference type="GeneID" id="68104794"/>
<proteinExistence type="inferred from homology"/>
<keyword evidence="13" id="KW-1185">Reference proteome</keyword>
<feature type="domain" description="Longin" evidence="10">
    <location>
        <begin position="29"/>
        <end position="88"/>
    </location>
</feature>
<feature type="domain" description="V-SNARE coiled-coil homology" evidence="11">
    <location>
        <begin position="118"/>
        <end position="178"/>
    </location>
</feature>
<dbReference type="RefSeq" id="XP_044542411.1">
    <property type="nucleotide sequence ID" value="XM_044688096.1"/>
</dbReference>
<evidence type="ECO:0000256" key="4">
    <source>
        <dbReference type="ARBA" id="ARBA00022927"/>
    </source>
</evidence>
<keyword evidence="6 9" id="KW-0472">Membrane</keyword>
<evidence type="ECO:0000256" key="3">
    <source>
        <dbReference type="ARBA" id="ARBA00022692"/>
    </source>
</evidence>
<dbReference type="Pfam" id="PF00957">
    <property type="entry name" value="Synaptobrevin"/>
    <property type="match status" value="1"/>
</dbReference>
<dbReference type="PRINTS" id="PR00219">
    <property type="entry name" value="SYNAPTOBREVN"/>
</dbReference>
<protein>
    <recommendedName>
        <fullName evidence="14">Synaptobrevin</fullName>
    </recommendedName>
</protein>
<keyword evidence="2" id="KW-0813">Transport</keyword>
<dbReference type="Gene3D" id="3.30.450.50">
    <property type="entry name" value="Longin domain"/>
    <property type="match status" value="1"/>
</dbReference>
<evidence type="ECO:0000256" key="9">
    <source>
        <dbReference type="SAM" id="Phobius"/>
    </source>
</evidence>
<keyword evidence="4" id="KW-0653">Protein transport</keyword>
<evidence type="ECO:0000256" key="7">
    <source>
        <dbReference type="ARBA" id="ARBA00046280"/>
    </source>
</evidence>
<evidence type="ECO:0000256" key="1">
    <source>
        <dbReference type="ARBA" id="ARBA00008025"/>
    </source>
</evidence>
<dbReference type="InterPro" id="IPR011012">
    <property type="entry name" value="Longin-like_dom_sf"/>
</dbReference>
<comment type="caution">
    <text evidence="12">The sequence shown here is derived from an EMBL/GenBank/DDBJ whole genome shotgun (WGS) entry which is preliminary data.</text>
</comment>
<dbReference type="PROSITE" id="PS50892">
    <property type="entry name" value="V_SNARE"/>
    <property type="match status" value="1"/>
</dbReference>
<dbReference type="InterPro" id="IPR051097">
    <property type="entry name" value="Synaptobrevin-like_transport"/>
</dbReference>
<evidence type="ECO:0000313" key="13">
    <source>
        <dbReference type="Proteomes" id="UP000816034"/>
    </source>
</evidence>
<dbReference type="GO" id="GO:0016020">
    <property type="term" value="C:membrane"/>
    <property type="evidence" value="ECO:0007669"/>
    <property type="project" value="InterPro"/>
</dbReference>
<evidence type="ECO:0008006" key="14">
    <source>
        <dbReference type="Google" id="ProtNLM"/>
    </source>
</evidence>